<dbReference type="EMBL" id="JBHRTQ010000002">
    <property type="protein sequence ID" value="MFC3172932.1"/>
    <property type="molecule type" value="Genomic_DNA"/>
</dbReference>
<feature type="transmembrane region" description="Helical" evidence="5">
    <location>
        <begin position="31"/>
        <end position="51"/>
    </location>
</feature>
<keyword evidence="8" id="KW-1185">Reference proteome</keyword>
<keyword evidence="3 5" id="KW-1133">Transmembrane helix</keyword>
<reference evidence="8" key="1">
    <citation type="journal article" date="2019" name="Int. J. Syst. Evol. Microbiol.">
        <title>The Global Catalogue of Microorganisms (GCM) 10K type strain sequencing project: providing services to taxonomists for standard genome sequencing and annotation.</title>
        <authorList>
            <consortium name="The Broad Institute Genomics Platform"/>
            <consortium name="The Broad Institute Genome Sequencing Center for Infectious Disease"/>
            <person name="Wu L."/>
            <person name="Ma J."/>
        </authorList>
    </citation>
    <scope>NUCLEOTIDE SEQUENCE [LARGE SCALE GENOMIC DNA]</scope>
    <source>
        <strain evidence="8">KCTC 42984</strain>
    </source>
</reference>
<evidence type="ECO:0000256" key="4">
    <source>
        <dbReference type="ARBA" id="ARBA00023136"/>
    </source>
</evidence>
<sequence>MKPPALSRRDRRRPAAIDLVRADQARRRRTVITPEGVPLAFMLAPIGSRLGALVVDFLLIGLVMAVTSAALLYLGIGVFGLAGMEQRHDAVGRALQFVFVVWIVAMFLLRNAWFAWFELGPRGATPGKRSQRIRVAARDGGRLTAEMIIARNLLRDVELFLPVSFLLAAKDGGGSLGPAGLAAAGWFLVFALFPLFNRDNLRAGDLVAGTWVVEAPKTRLAPALSRSVAGPSATYRFAEAELAVYGEYELQVLERVLREDRAEALAAVCRRICAKIGREADTGDERAFLEAYYTQLRARLEAGMRLGRRKADKYG</sequence>
<feature type="transmembrane region" description="Helical" evidence="5">
    <location>
        <begin position="94"/>
        <end position="116"/>
    </location>
</feature>
<dbReference type="RefSeq" id="WP_379508326.1">
    <property type="nucleotide sequence ID" value="NZ_JBHRTQ010000002.1"/>
</dbReference>
<dbReference type="Pfam" id="PF06271">
    <property type="entry name" value="RDD"/>
    <property type="match status" value="1"/>
</dbReference>
<evidence type="ECO:0000313" key="7">
    <source>
        <dbReference type="EMBL" id="MFC3172932.1"/>
    </source>
</evidence>
<dbReference type="Proteomes" id="UP001595604">
    <property type="component" value="Unassembled WGS sequence"/>
</dbReference>
<evidence type="ECO:0000256" key="2">
    <source>
        <dbReference type="ARBA" id="ARBA00022692"/>
    </source>
</evidence>
<protein>
    <submittedName>
        <fullName evidence="7">RDD family protein</fullName>
    </submittedName>
</protein>
<evidence type="ECO:0000313" key="8">
    <source>
        <dbReference type="Proteomes" id="UP001595604"/>
    </source>
</evidence>
<feature type="transmembrane region" description="Helical" evidence="5">
    <location>
        <begin position="176"/>
        <end position="196"/>
    </location>
</feature>
<dbReference type="PANTHER" id="PTHR38480:SF1">
    <property type="entry name" value="SLR0254 PROTEIN"/>
    <property type="match status" value="1"/>
</dbReference>
<evidence type="ECO:0000256" key="5">
    <source>
        <dbReference type="SAM" id="Phobius"/>
    </source>
</evidence>
<comment type="caution">
    <text evidence="7">The sequence shown here is derived from an EMBL/GenBank/DDBJ whole genome shotgun (WGS) entry which is preliminary data.</text>
</comment>
<accession>A0ABV7IRZ6</accession>
<dbReference type="PANTHER" id="PTHR38480">
    <property type="entry name" value="SLR0254 PROTEIN"/>
    <property type="match status" value="1"/>
</dbReference>
<evidence type="ECO:0000256" key="3">
    <source>
        <dbReference type="ARBA" id="ARBA00022989"/>
    </source>
</evidence>
<feature type="domain" description="RDD" evidence="6">
    <location>
        <begin position="44"/>
        <end position="209"/>
    </location>
</feature>
<keyword evidence="2 5" id="KW-0812">Transmembrane</keyword>
<evidence type="ECO:0000259" key="6">
    <source>
        <dbReference type="Pfam" id="PF06271"/>
    </source>
</evidence>
<comment type="subcellular location">
    <subcellularLocation>
        <location evidence="1">Membrane</location>
        <topology evidence="1">Multi-pass membrane protein</topology>
    </subcellularLocation>
</comment>
<proteinExistence type="predicted"/>
<feature type="transmembrane region" description="Helical" evidence="5">
    <location>
        <begin position="57"/>
        <end position="82"/>
    </location>
</feature>
<name>A0ABV7IRZ6_9SPHN</name>
<evidence type="ECO:0000256" key="1">
    <source>
        <dbReference type="ARBA" id="ARBA00004141"/>
    </source>
</evidence>
<dbReference type="InterPro" id="IPR010432">
    <property type="entry name" value="RDD"/>
</dbReference>
<keyword evidence="4 5" id="KW-0472">Membrane</keyword>
<gene>
    <name evidence="7" type="ORF">ACFOD9_01570</name>
</gene>
<organism evidence="7 8">
    <name type="scientific">Novosphingobium bradum</name>
    <dbReference type="NCBI Taxonomy" id="1737444"/>
    <lineage>
        <taxon>Bacteria</taxon>
        <taxon>Pseudomonadati</taxon>
        <taxon>Pseudomonadota</taxon>
        <taxon>Alphaproteobacteria</taxon>
        <taxon>Sphingomonadales</taxon>
        <taxon>Sphingomonadaceae</taxon>
        <taxon>Novosphingobium</taxon>
    </lineage>
</organism>